<dbReference type="STRING" id="1280948.HY36_02740"/>
<dbReference type="PATRIC" id="fig|1280948.3.peg.542"/>
<dbReference type="AlphaFoldDB" id="A0A059ECJ1"/>
<organism evidence="1 2">
    <name type="scientific">Hyphomonas atlantica</name>
    <dbReference type="NCBI Taxonomy" id="1280948"/>
    <lineage>
        <taxon>Bacteria</taxon>
        <taxon>Pseudomonadati</taxon>
        <taxon>Pseudomonadota</taxon>
        <taxon>Alphaproteobacteria</taxon>
        <taxon>Hyphomonadales</taxon>
        <taxon>Hyphomonadaceae</taxon>
        <taxon>Hyphomonas</taxon>
    </lineage>
</organism>
<accession>A0A059ECJ1</accession>
<dbReference type="GO" id="GO:0044781">
    <property type="term" value="P:bacterial-type flagellum organization"/>
    <property type="evidence" value="ECO:0007669"/>
    <property type="project" value="InterPro"/>
</dbReference>
<gene>
    <name evidence="1" type="ORF">HY36_02740</name>
</gene>
<name>A0A059ECJ1_9PROT</name>
<dbReference type="OrthoDB" id="9808944at2"/>
<dbReference type="Pfam" id="PF07309">
    <property type="entry name" value="FlaF"/>
    <property type="match status" value="1"/>
</dbReference>
<evidence type="ECO:0000313" key="1">
    <source>
        <dbReference type="EMBL" id="KCZ65320.1"/>
    </source>
</evidence>
<dbReference type="Proteomes" id="UP000024547">
    <property type="component" value="Unassembled WGS sequence"/>
</dbReference>
<reference evidence="1 2" key="1">
    <citation type="journal article" date="2014" name="Antonie Van Leeuwenhoek">
        <title>Hyphomonas beringensis sp. nov. and Hyphomonas chukchiensis sp. nov., isolated from surface seawater of the Bering Sea and Chukchi Sea.</title>
        <authorList>
            <person name="Li C."/>
            <person name="Lai Q."/>
            <person name="Li G."/>
            <person name="Dong C."/>
            <person name="Wang J."/>
            <person name="Liao Y."/>
            <person name="Shao Z."/>
        </authorList>
    </citation>
    <scope>NUCLEOTIDE SEQUENCE [LARGE SCALE GENOMIC DNA]</scope>
    <source>
        <strain evidence="1 2">22II1-22F38</strain>
    </source>
</reference>
<dbReference type="EMBL" id="AWFH01000001">
    <property type="protein sequence ID" value="KCZ65320.1"/>
    <property type="molecule type" value="Genomic_DNA"/>
</dbReference>
<dbReference type="RefSeq" id="WP_051602416.1">
    <property type="nucleotide sequence ID" value="NZ_AWFH01000001.1"/>
</dbReference>
<protein>
    <recommendedName>
        <fullName evidence="3">Flagellar biosynthesis regulatory protein FlaF</fullName>
    </recommendedName>
</protein>
<proteinExistence type="predicted"/>
<comment type="caution">
    <text evidence="1">The sequence shown here is derived from an EMBL/GenBank/DDBJ whole genome shotgun (WGS) entry which is preliminary data.</text>
</comment>
<evidence type="ECO:0008006" key="3">
    <source>
        <dbReference type="Google" id="ProtNLM"/>
    </source>
</evidence>
<dbReference type="InterPro" id="IPR010845">
    <property type="entry name" value="FlaF"/>
</dbReference>
<keyword evidence="2" id="KW-1185">Reference proteome</keyword>
<dbReference type="eggNOG" id="COG5442">
    <property type="taxonomic scope" value="Bacteria"/>
</dbReference>
<evidence type="ECO:0000313" key="2">
    <source>
        <dbReference type="Proteomes" id="UP000024547"/>
    </source>
</evidence>
<sequence length="129" mass="14406">MQQLAYKAYGEVTSRTANTGQIEYTLFEEITQALKAVDAEEHPQPTIWADAIDRNMKLWQILSTDLVSDENQLDPMLKRNLIALAESVRRISYHVLSRKAELSELIEINEIIMQGLSGQGSATASVAAE</sequence>